<dbReference type="AlphaFoldDB" id="X0PEW3"/>
<dbReference type="RefSeq" id="WP_035453392.1">
    <property type="nucleotide sequence ID" value="NZ_AZGA01000057.1"/>
</dbReference>
<reference evidence="2 3" key="1">
    <citation type="journal article" date="2015" name="Genome Announc.">
        <title>Expanding the biotechnology potential of lactobacilli through comparative genomics of 213 strains and associated genera.</title>
        <authorList>
            <person name="Sun Z."/>
            <person name="Harris H.M."/>
            <person name="McCann A."/>
            <person name="Guo C."/>
            <person name="Argimon S."/>
            <person name="Zhang W."/>
            <person name="Yang X."/>
            <person name="Jeffery I.B."/>
            <person name="Cooney J.C."/>
            <person name="Kagawa T.F."/>
            <person name="Liu W."/>
            <person name="Song Y."/>
            <person name="Salvetti E."/>
            <person name="Wrobel A."/>
            <person name="Rasinkangas P."/>
            <person name="Parkhill J."/>
            <person name="Rea M.C."/>
            <person name="O'Sullivan O."/>
            <person name="Ritari J."/>
            <person name="Douillard F.P."/>
            <person name="Paul Ross R."/>
            <person name="Yang R."/>
            <person name="Briner A.E."/>
            <person name="Felis G.E."/>
            <person name="de Vos W.M."/>
            <person name="Barrangou R."/>
            <person name="Klaenhammer T.R."/>
            <person name="Caufield P.W."/>
            <person name="Cui Y."/>
            <person name="Zhang H."/>
            <person name="O'Toole P.W."/>
        </authorList>
    </citation>
    <scope>NUCLEOTIDE SEQUENCE [LARGE SCALE GENOMIC DNA]</scope>
    <source>
        <strain evidence="2 3">DSM 18527</strain>
    </source>
</reference>
<dbReference type="EMBL" id="AZGA01000057">
    <property type="protein sequence ID" value="KRM33261.1"/>
    <property type="molecule type" value="Genomic_DNA"/>
</dbReference>
<evidence type="ECO:0000313" key="2">
    <source>
        <dbReference type="EMBL" id="KRM33261.1"/>
    </source>
</evidence>
<feature type="transmembrane region" description="Helical" evidence="1">
    <location>
        <begin position="12"/>
        <end position="29"/>
    </location>
</feature>
<keyword evidence="1" id="KW-0812">Transmembrane</keyword>
<evidence type="ECO:0000256" key="1">
    <source>
        <dbReference type="SAM" id="Phobius"/>
    </source>
</evidence>
<name>X0PEW3_9LACO</name>
<keyword evidence="1" id="KW-1133">Transmembrane helix</keyword>
<protein>
    <submittedName>
        <fullName evidence="2">Uncharacterized protein</fullName>
    </submittedName>
</protein>
<gene>
    <name evidence="2" type="ORF">FC83_GL003347</name>
</gene>
<dbReference type="PATRIC" id="fig|1423734.3.peg.3399"/>
<proteinExistence type="predicted"/>
<accession>X0PEW3</accession>
<keyword evidence="3" id="KW-1185">Reference proteome</keyword>
<sequence length="90" mass="10619">MKKLSMRTQGVLWGSSYFIGIILAGYAISKTGTPTQYKWDRYAVIYGFCLLALESTITKDFFKKLHQHFRRLWLRFINLFLPGNKKRPLK</sequence>
<organism evidence="2 3">
    <name type="scientific">Agrilactobacillus composti DSM 18527 = JCM 14202</name>
    <dbReference type="NCBI Taxonomy" id="1423734"/>
    <lineage>
        <taxon>Bacteria</taxon>
        <taxon>Bacillati</taxon>
        <taxon>Bacillota</taxon>
        <taxon>Bacilli</taxon>
        <taxon>Lactobacillales</taxon>
        <taxon>Lactobacillaceae</taxon>
        <taxon>Agrilactobacillus</taxon>
    </lineage>
</organism>
<keyword evidence="1" id="KW-0472">Membrane</keyword>
<comment type="caution">
    <text evidence="2">The sequence shown here is derived from an EMBL/GenBank/DDBJ whole genome shotgun (WGS) entry which is preliminary data.</text>
</comment>
<evidence type="ECO:0000313" key="3">
    <source>
        <dbReference type="Proteomes" id="UP000051236"/>
    </source>
</evidence>
<dbReference type="Proteomes" id="UP000051236">
    <property type="component" value="Unassembled WGS sequence"/>
</dbReference>